<name>A0A2J6SMB3_9HELO</name>
<sequence length="193" mass="22169">MSIFQITLSLFASADEVTGTQMPGNSSSFDAVPVAPEPLMSSLPLWKQQLEKKQARINVWMDSNRDTAERIVVFAVFLMVLKACWIWGCKGLEVGKDWWEERGRKEKFKEWMIEERRMRRERKPVVGILRGRDGKVVRKRVSWEQDGRGRGEADGRGDLEGQRKQFGRGEIMIEEVKCEEIVLDVGFPSSCST</sequence>
<keyword evidence="2" id="KW-1185">Reference proteome</keyword>
<gene>
    <name evidence="1" type="ORF">K444DRAFT_621036</name>
</gene>
<dbReference type="Proteomes" id="UP000235371">
    <property type="component" value="Unassembled WGS sequence"/>
</dbReference>
<dbReference type="InParanoid" id="A0A2J6SMB3"/>
<accession>A0A2J6SMB3</accession>
<dbReference type="EMBL" id="KZ613912">
    <property type="protein sequence ID" value="PMD51909.1"/>
    <property type="molecule type" value="Genomic_DNA"/>
</dbReference>
<dbReference type="GeneID" id="36589895"/>
<dbReference type="AlphaFoldDB" id="A0A2J6SMB3"/>
<reference evidence="1 2" key="1">
    <citation type="submission" date="2016-04" db="EMBL/GenBank/DDBJ databases">
        <title>A degradative enzymes factory behind the ericoid mycorrhizal symbiosis.</title>
        <authorList>
            <consortium name="DOE Joint Genome Institute"/>
            <person name="Martino E."/>
            <person name="Morin E."/>
            <person name="Grelet G."/>
            <person name="Kuo A."/>
            <person name="Kohler A."/>
            <person name="Daghino S."/>
            <person name="Barry K."/>
            <person name="Choi C."/>
            <person name="Cichocki N."/>
            <person name="Clum A."/>
            <person name="Copeland A."/>
            <person name="Hainaut M."/>
            <person name="Haridas S."/>
            <person name="Labutti K."/>
            <person name="Lindquist E."/>
            <person name="Lipzen A."/>
            <person name="Khouja H.-R."/>
            <person name="Murat C."/>
            <person name="Ohm R."/>
            <person name="Olson A."/>
            <person name="Spatafora J."/>
            <person name="Veneault-Fourrey C."/>
            <person name="Henrissat B."/>
            <person name="Grigoriev I."/>
            <person name="Martin F."/>
            <person name="Perotto S."/>
        </authorList>
    </citation>
    <scope>NUCLEOTIDE SEQUENCE [LARGE SCALE GENOMIC DNA]</scope>
    <source>
        <strain evidence="1 2">E</strain>
    </source>
</reference>
<dbReference type="RefSeq" id="XP_024728813.1">
    <property type="nucleotide sequence ID" value="XM_024881818.1"/>
</dbReference>
<evidence type="ECO:0000313" key="2">
    <source>
        <dbReference type="Proteomes" id="UP000235371"/>
    </source>
</evidence>
<dbReference type="OrthoDB" id="3564845at2759"/>
<evidence type="ECO:0000313" key="1">
    <source>
        <dbReference type="EMBL" id="PMD51909.1"/>
    </source>
</evidence>
<proteinExistence type="predicted"/>
<organism evidence="1 2">
    <name type="scientific">Hyaloscypha bicolor E</name>
    <dbReference type="NCBI Taxonomy" id="1095630"/>
    <lineage>
        <taxon>Eukaryota</taxon>
        <taxon>Fungi</taxon>
        <taxon>Dikarya</taxon>
        <taxon>Ascomycota</taxon>
        <taxon>Pezizomycotina</taxon>
        <taxon>Leotiomycetes</taxon>
        <taxon>Helotiales</taxon>
        <taxon>Hyaloscyphaceae</taxon>
        <taxon>Hyaloscypha</taxon>
        <taxon>Hyaloscypha bicolor</taxon>
    </lineage>
</organism>
<protein>
    <submittedName>
        <fullName evidence="1">Uncharacterized protein</fullName>
    </submittedName>
</protein>